<dbReference type="Gene3D" id="1.20.120.1490">
    <property type="match status" value="1"/>
</dbReference>
<protein>
    <recommendedName>
        <fullName evidence="3">Neutral ceramidase</fullName>
        <ecNumber evidence="2">3.5.1.23</ecNumber>
    </recommendedName>
</protein>
<keyword evidence="12" id="KW-1185">Reference proteome</keyword>
<dbReference type="InterPro" id="IPR035437">
    <property type="entry name" value="SNase_OB-fold_sf"/>
</dbReference>
<dbReference type="Pfam" id="PF00069">
    <property type="entry name" value="Pkinase"/>
    <property type="match status" value="1"/>
</dbReference>
<dbReference type="EC" id="3.5.1.23" evidence="2"/>
<dbReference type="GO" id="GO:0004672">
    <property type="term" value="F:protein kinase activity"/>
    <property type="evidence" value="ECO:0007669"/>
    <property type="project" value="InterPro"/>
</dbReference>
<evidence type="ECO:0000256" key="9">
    <source>
        <dbReference type="SAM" id="SignalP"/>
    </source>
</evidence>
<feature type="binding site" evidence="6">
    <location>
        <position position="461"/>
    </location>
    <ligand>
        <name>Zn(2+)</name>
        <dbReference type="ChEBI" id="CHEBI:29105"/>
    </ligand>
</feature>
<feature type="region of interest" description="Disordered" evidence="8">
    <location>
        <begin position="818"/>
        <end position="837"/>
    </location>
</feature>
<comment type="cofactor">
    <cofactor evidence="6">
        <name>Zn(2+)</name>
        <dbReference type="ChEBI" id="CHEBI:29105"/>
    </cofactor>
    <text evidence="6">Binds 1 zinc ion per subunit.</text>
</comment>
<accession>T1JIQ8</accession>
<evidence type="ECO:0000313" key="12">
    <source>
        <dbReference type="Proteomes" id="UP000014500"/>
    </source>
</evidence>
<keyword evidence="6" id="KW-0862">Zinc</keyword>
<evidence type="ECO:0000256" key="7">
    <source>
        <dbReference type="SAM" id="Coils"/>
    </source>
</evidence>
<feature type="chain" id="PRO_5004580359" description="Neutral ceramidase" evidence="9">
    <location>
        <begin position="23"/>
        <end position="1959"/>
    </location>
</feature>
<dbReference type="EMBL" id="JH431938">
    <property type="status" value="NOT_ANNOTATED_CDS"/>
    <property type="molecule type" value="Genomic_DNA"/>
</dbReference>
<proteinExistence type="inferred from homology"/>
<evidence type="ECO:0000259" key="10">
    <source>
        <dbReference type="PROSITE" id="PS50011"/>
    </source>
</evidence>
<dbReference type="Proteomes" id="UP000014500">
    <property type="component" value="Unassembled WGS sequence"/>
</dbReference>
<dbReference type="GO" id="GO:0005576">
    <property type="term" value="C:extracellular region"/>
    <property type="evidence" value="ECO:0007669"/>
    <property type="project" value="TreeGrafter"/>
</dbReference>
<dbReference type="EnsemblMetazoa" id="SMAR013739-RA">
    <property type="protein sequence ID" value="SMAR013739-PA"/>
    <property type="gene ID" value="SMAR013739"/>
</dbReference>
<dbReference type="Gene3D" id="2.60.40.2300">
    <property type="entry name" value="Neutral/alkaline non-lysosomal ceramidase, C-terminal domain"/>
    <property type="match status" value="1"/>
</dbReference>
<feature type="binding site" evidence="6">
    <location>
        <position position="499"/>
    </location>
    <ligand>
        <name>Zn(2+)</name>
        <dbReference type="ChEBI" id="CHEBI:29105"/>
    </ligand>
</feature>
<dbReference type="InterPro" id="IPR002999">
    <property type="entry name" value="Tudor"/>
</dbReference>
<dbReference type="Pfam" id="PF04734">
    <property type="entry name" value="Ceramidase_alk"/>
    <property type="match status" value="1"/>
</dbReference>
<feature type="binding site" evidence="6">
    <location>
        <position position="117"/>
    </location>
    <ligand>
        <name>Zn(2+)</name>
        <dbReference type="ChEBI" id="CHEBI:29105"/>
    </ligand>
</feature>
<dbReference type="PROSITE" id="PS50011">
    <property type="entry name" value="PROTEIN_KINASE_DOM"/>
    <property type="match status" value="1"/>
</dbReference>
<dbReference type="Gene3D" id="2.30.30.140">
    <property type="match status" value="1"/>
</dbReference>
<dbReference type="GO" id="GO:0016020">
    <property type="term" value="C:membrane"/>
    <property type="evidence" value="ECO:0007669"/>
    <property type="project" value="GOC"/>
</dbReference>
<dbReference type="SMART" id="SM00220">
    <property type="entry name" value="S_TKc"/>
    <property type="match status" value="1"/>
</dbReference>
<feature type="coiled-coil region" evidence="7">
    <location>
        <begin position="1470"/>
        <end position="1526"/>
    </location>
</feature>
<feature type="binding site" evidence="6">
    <location>
        <position position="226"/>
    </location>
    <ligand>
        <name>Zn(2+)</name>
        <dbReference type="ChEBI" id="CHEBI:29105"/>
    </ligand>
</feature>
<dbReference type="Gene3D" id="1.10.510.10">
    <property type="entry name" value="Transferase(Phosphotransferase) domain 1"/>
    <property type="match status" value="1"/>
</dbReference>
<dbReference type="PANTHER" id="PTHR12670">
    <property type="entry name" value="CERAMIDASE"/>
    <property type="match status" value="1"/>
</dbReference>
<feature type="compositionally biased region" description="Polar residues" evidence="8">
    <location>
        <begin position="818"/>
        <end position="833"/>
    </location>
</feature>
<evidence type="ECO:0000256" key="4">
    <source>
        <dbReference type="ARBA" id="ARBA00022801"/>
    </source>
</evidence>
<dbReference type="InterPro" id="IPR038445">
    <property type="entry name" value="NCDase_C_sf"/>
</dbReference>
<name>T1JIQ8_STRMM</name>
<organism evidence="11 12">
    <name type="scientific">Strigamia maritima</name>
    <name type="common">European centipede</name>
    <name type="synonym">Geophilus maritimus</name>
    <dbReference type="NCBI Taxonomy" id="126957"/>
    <lineage>
        <taxon>Eukaryota</taxon>
        <taxon>Metazoa</taxon>
        <taxon>Ecdysozoa</taxon>
        <taxon>Arthropoda</taxon>
        <taxon>Myriapoda</taxon>
        <taxon>Chilopoda</taxon>
        <taxon>Pleurostigmophora</taxon>
        <taxon>Geophilomorpha</taxon>
        <taxon>Linotaeniidae</taxon>
        <taxon>Strigamia</taxon>
    </lineage>
</organism>
<keyword evidence="7" id="KW-0175">Coiled coil</keyword>
<dbReference type="InterPro" id="IPR031329">
    <property type="entry name" value="NEUT/ALK_ceramidase_N"/>
</dbReference>
<dbReference type="GO" id="GO:0005524">
    <property type="term" value="F:ATP binding"/>
    <property type="evidence" value="ECO:0007669"/>
    <property type="project" value="InterPro"/>
</dbReference>
<evidence type="ECO:0000256" key="8">
    <source>
        <dbReference type="SAM" id="MobiDB-lite"/>
    </source>
</evidence>
<dbReference type="InterPro" id="IPR031331">
    <property type="entry name" value="NEUT/ALK_ceramidase_C"/>
</dbReference>
<evidence type="ECO:0000256" key="1">
    <source>
        <dbReference type="ARBA" id="ARBA00009835"/>
    </source>
</evidence>
<dbReference type="SUPFAM" id="SSF63748">
    <property type="entry name" value="Tudor/PWWP/MBT"/>
    <property type="match status" value="1"/>
</dbReference>
<dbReference type="STRING" id="126957.T1JIQ8"/>
<dbReference type="GO" id="GO:0046872">
    <property type="term" value="F:metal ion binding"/>
    <property type="evidence" value="ECO:0007669"/>
    <property type="project" value="UniProtKB-KW"/>
</dbReference>
<evidence type="ECO:0000256" key="3">
    <source>
        <dbReference type="ARBA" id="ARBA00019235"/>
    </source>
</evidence>
<keyword evidence="6" id="KW-0479">Metal-binding</keyword>
<dbReference type="Pfam" id="PF17048">
    <property type="entry name" value="Ceramidse_alk_C"/>
    <property type="match status" value="1"/>
</dbReference>
<evidence type="ECO:0000256" key="5">
    <source>
        <dbReference type="PIRSR" id="PIRSR606823-1"/>
    </source>
</evidence>
<feature type="active site" description="Nucleophile" evidence="5">
    <location>
        <position position="278"/>
    </location>
</feature>
<comment type="similarity">
    <text evidence="1">Belongs to the neutral ceramidase family.</text>
</comment>
<dbReference type="GO" id="GO:0005737">
    <property type="term" value="C:cytoplasm"/>
    <property type="evidence" value="ECO:0007669"/>
    <property type="project" value="UniProtKB-ARBA"/>
</dbReference>
<feature type="signal peptide" evidence="9">
    <location>
        <begin position="1"/>
        <end position="22"/>
    </location>
</feature>
<dbReference type="GO" id="GO:0042759">
    <property type="term" value="P:long-chain fatty acid biosynthetic process"/>
    <property type="evidence" value="ECO:0007669"/>
    <property type="project" value="TreeGrafter"/>
</dbReference>
<dbReference type="Pfam" id="PF00567">
    <property type="entry name" value="TUDOR"/>
    <property type="match status" value="1"/>
</dbReference>
<reference evidence="12" key="1">
    <citation type="submission" date="2011-05" db="EMBL/GenBank/DDBJ databases">
        <authorList>
            <person name="Richards S.R."/>
            <person name="Qu J."/>
            <person name="Jiang H."/>
            <person name="Jhangiani S.N."/>
            <person name="Agravi P."/>
            <person name="Goodspeed R."/>
            <person name="Gross S."/>
            <person name="Mandapat C."/>
            <person name="Jackson L."/>
            <person name="Mathew T."/>
            <person name="Pu L."/>
            <person name="Thornton R."/>
            <person name="Saada N."/>
            <person name="Wilczek-Boney K.B."/>
            <person name="Lee S."/>
            <person name="Kovar C."/>
            <person name="Wu Y."/>
            <person name="Scherer S.E."/>
            <person name="Worley K.C."/>
            <person name="Muzny D.M."/>
            <person name="Gibbs R."/>
        </authorList>
    </citation>
    <scope>NUCLEOTIDE SEQUENCE</scope>
    <source>
        <strain evidence="12">Brora</strain>
    </source>
</reference>
<reference evidence="11" key="2">
    <citation type="submission" date="2015-02" db="UniProtKB">
        <authorList>
            <consortium name="EnsemblMetazoa"/>
        </authorList>
    </citation>
    <scope>IDENTIFICATION</scope>
</reference>
<dbReference type="HOGENOM" id="CLU_001901_0_0_1"/>
<sequence>MLSIHLILNSWLLFISITAVGADQFEYNLGTGIADVTGPAAQITMFGYAKTAQVTGGIHTRLWSRAFIVNRDGESIVFVSVEAAAISQLLKSKVVEKLSSMLGDLYTDSNICLSSTHTHSGPGGFTKDFIYDIPSRGFVKQTYQAMLDGIVLSIFRAHQNMKRGYIYYNQGDLFDTSVNRSPASYLQNPQTERAKFATNVDTKMVLLKLIDLQGNAIGMINWFAVHGTSMNSSNRLISSDNKGYASLLFEQEINKVDSLPGKGQFVAAFAQSNEGDVSPNTRGPICVNTGDECNFNSSTCGGWAQPCIGRGPGDDMFESTRIIGQKQYEKAWELWQSAKHRLSGPIKFAHQYIDMKNAQIFRDGKLFATCSPALGHSFAAGTTDGPGEFNFQQHTIAGKENRFWKIASNIVFHPSAKLKKCHHPKPILISQASIPTLWLPEIVPLQLFQLGNLLLAAAPGEMTTMAGRRLRSALGSEFFKESGNSLVVIAGLSNTYTSYITTKEEYEFQRYEGASTLYGPNTLDIQIDYFTNLARHMFQNESVASVAPPPSDMSSLIGFSSFHLSHLAADGHRNTGKIIDDANKVYHPASTVRVSFVSTNPRNGIKLNSFFYVEYLDPTNKWTIIATDANWETRFYWKVTNRLLGQSKMTVYWTIPMNAKRGTYRIRFQGVKKRNKGKLSSYEGISNCFIIDKCGGWFVRDYVRRYQMTSTKNKKRVDYFHDECPHFGSIFCIMSSVIDLIRRRNFLLNTNLTSEERLTNCADENNVIQQFCFKKTMLKSPGKVSRLQVREGKRNDGSKIALVSLISEKEKKKCIQVPKNTSTSTSTLDQNPNPGRGWGHKALQDELKLKLRHEASLNAKLNDDSASYETMSEASFKCHKFDKLDDVSLVVTHYEDPCSFWAQDCDDADDVLEIEHILEKSRQEIATKEKLREDELYVVSNAEDGKSYRCRIIQILTDKEYIDFGNTEVVYRNQFLNTPTELLNYLPMAKLYRLYRVKPLKGLKAKAMHKEGIAFLKKIFSNDLVYGKVFKSVKRDFIPIKIRIDGLDLGEELIGRNYASPASYLKSSPSSPPLKDILEATEADTSDKTIFSESFPSFASDDFPEADEVIKESNGSSPQESAITELQIPNAKPQVIEVVSLQQRIIELESLNTNLLTERNGALTEVNLLKTQLIECDNKKKTTIAVPQKPSHAQKDGAVSQRENLHFHQDKINPHQHASLQQFEIAPQPQRKSMQSQDDMRHDAQKGGNFLTQVLKGLMMESSIPMYTDVHLCTLQLNSLLALIHQVRLLRKQIPFKMDQVDPIENICLFIQKHLDRINLEDIIEMLGINKASNDYNKAQQAISVCTHKGELPPLTVIRDAARITLHNAISQFVTEICSTTLDARLKDLLALRKLIGDLYGGYLKVKTPSSPKLEVLMADYKEWKEKHKETFINARLETNAHHAALIDTWNSIQQSLSWSSDVDPQSCSHNNLSIQMQNLKDALLKEMENCSVEKIGGHATLAMIVQKLNAEIEDEGAQIQAIKKQQVEYSQMIAVLAPWLDKMPNFTPLMHFDQEIKSLKSQLRHKLADLNDLEEEPQPDTTVLKQMRKELSAIRNQLHVAFATGDRLSAKFVQLSKVHYPELPLLYPSLDHEILNPNIVKEGRELIYYDVEPLHMVDGHITLYKTRILDKDFTLKEVILDHISMSEFVHRVSNYASVVSKQLVPITAILSPKDKRKLYLQMPYYEYSLLERNNTSTLPLEAKCKVFISLAKALTKLHAHNIIHGALHPKNVLISDDEAFLAPYDFATNLYQRAAAALKAPPVNGLTFLAPELISNRKQFSTSVDMYSLGCIALNLFYPMTLFENDKFKTPDYSGLEASETHFLQFISKLLDKDPEKRTTADQVACSHELQNPCTIFKTTVVLEPVVCDRLMTPLFVFTDDERRDVTNCVSRFSITDNDNDNEIGSATQEIDDENFEH</sequence>
<dbReference type="Gene3D" id="2.40.50.90">
    <property type="match status" value="1"/>
</dbReference>
<dbReference type="GO" id="GO:0046512">
    <property type="term" value="P:sphingosine biosynthetic process"/>
    <property type="evidence" value="ECO:0007669"/>
    <property type="project" value="TreeGrafter"/>
</dbReference>
<evidence type="ECO:0000256" key="2">
    <source>
        <dbReference type="ARBA" id="ARBA00011891"/>
    </source>
</evidence>
<keyword evidence="9" id="KW-0732">Signal</keyword>
<keyword evidence="4" id="KW-0378">Hydrolase</keyword>
<dbReference type="PANTHER" id="PTHR12670:SF1">
    <property type="entry name" value="NEUTRAL CERAMIDASE"/>
    <property type="match status" value="1"/>
</dbReference>
<dbReference type="eggNOG" id="KOG2232">
    <property type="taxonomic scope" value="Eukaryota"/>
</dbReference>
<evidence type="ECO:0000313" key="11">
    <source>
        <dbReference type="EnsemblMetazoa" id="SMAR013739-PA"/>
    </source>
</evidence>
<feature type="domain" description="Protein kinase" evidence="10">
    <location>
        <begin position="1635"/>
        <end position="1892"/>
    </location>
</feature>
<dbReference type="SUPFAM" id="SSF56112">
    <property type="entry name" value="Protein kinase-like (PK-like)"/>
    <property type="match status" value="1"/>
</dbReference>
<evidence type="ECO:0000256" key="6">
    <source>
        <dbReference type="PIRSR" id="PIRSR606823-2"/>
    </source>
</evidence>
<dbReference type="InterPro" id="IPR000719">
    <property type="entry name" value="Prot_kinase_dom"/>
</dbReference>
<dbReference type="InterPro" id="IPR006823">
    <property type="entry name" value="Ceramidase_alk"/>
</dbReference>
<dbReference type="GO" id="GO:0046514">
    <property type="term" value="P:ceramide catabolic process"/>
    <property type="evidence" value="ECO:0007669"/>
    <property type="project" value="InterPro"/>
</dbReference>
<dbReference type="InterPro" id="IPR011009">
    <property type="entry name" value="Kinase-like_dom_sf"/>
</dbReference>
<dbReference type="PhylomeDB" id="T1JIQ8"/>
<dbReference type="GO" id="GO:0017040">
    <property type="term" value="F:N-acylsphingosine amidohydrolase activity"/>
    <property type="evidence" value="ECO:0007669"/>
    <property type="project" value="UniProtKB-EC"/>
</dbReference>